<gene>
    <name evidence="1" type="ORF">H9698_09485</name>
</gene>
<reference evidence="1" key="1">
    <citation type="journal article" date="2021" name="PeerJ">
        <title>Extensive microbial diversity within the chicken gut microbiome revealed by metagenomics and culture.</title>
        <authorList>
            <person name="Gilroy R."/>
            <person name="Ravi A."/>
            <person name="Getino M."/>
            <person name="Pursley I."/>
            <person name="Horton D.L."/>
            <person name="Alikhan N.F."/>
            <person name="Baker D."/>
            <person name="Gharbi K."/>
            <person name="Hall N."/>
            <person name="Watson M."/>
            <person name="Adriaenssens E.M."/>
            <person name="Foster-Nyarko E."/>
            <person name="Jarju S."/>
            <person name="Secka A."/>
            <person name="Antonio M."/>
            <person name="Oren A."/>
            <person name="Chaudhuri R.R."/>
            <person name="La Ragione R."/>
            <person name="Hildebrand F."/>
            <person name="Pallen M.J."/>
        </authorList>
    </citation>
    <scope>NUCLEOTIDE SEQUENCE</scope>
    <source>
        <strain evidence="1">5933</strain>
    </source>
</reference>
<name>A0A9D2Q8U1_9FIRM</name>
<organism evidence="1 2">
    <name type="scientific">Candidatus Ruthenibacterium merdavium</name>
    <dbReference type="NCBI Taxonomy" id="2838752"/>
    <lineage>
        <taxon>Bacteria</taxon>
        <taxon>Bacillati</taxon>
        <taxon>Bacillota</taxon>
        <taxon>Clostridia</taxon>
        <taxon>Eubacteriales</taxon>
        <taxon>Oscillospiraceae</taxon>
        <taxon>Ruthenibacterium</taxon>
    </lineage>
</organism>
<dbReference type="AlphaFoldDB" id="A0A9D2Q8U1"/>
<accession>A0A9D2Q8U1</accession>
<dbReference type="EMBL" id="DWWA01000049">
    <property type="protein sequence ID" value="HJC73005.1"/>
    <property type="molecule type" value="Genomic_DNA"/>
</dbReference>
<sequence>LLSAMDAVSDDVGVLGYCAADHPYSYPEPTAASCQSFLKKASLLVTTLIVDIGSETQTKLSAAAFEQADAVIVCVDGSVKASSWKVRLHRPEKYITVLNDLGKNSAFDAEILLPYSADLAQQNEEQAAFRLCRDKKYRSALRKLYEATDVKKKKLTLIR</sequence>
<feature type="non-terminal residue" evidence="1">
    <location>
        <position position="1"/>
    </location>
</feature>
<evidence type="ECO:0000313" key="2">
    <source>
        <dbReference type="Proteomes" id="UP000823918"/>
    </source>
</evidence>
<protein>
    <submittedName>
        <fullName evidence="1">Uncharacterized protein</fullName>
    </submittedName>
</protein>
<proteinExistence type="predicted"/>
<comment type="caution">
    <text evidence="1">The sequence shown here is derived from an EMBL/GenBank/DDBJ whole genome shotgun (WGS) entry which is preliminary data.</text>
</comment>
<reference evidence="1" key="2">
    <citation type="submission" date="2021-04" db="EMBL/GenBank/DDBJ databases">
        <authorList>
            <person name="Gilroy R."/>
        </authorList>
    </citation>
    <scope>NUCLEOTIDE SEQUENCE</scope>
    <source>
        <strain evidence="1">5933</strain>
    </source>
</reference>
<evidence type="ECO:0000313" key="1">
    <source>
        <dbReference type="EMBL" id="HJC73005.1"/>
    </source>
</evidence>
<dbReference type="Proteomes" id="UP000823918">
    <property type="component" value="Unassembled WGS sequence"/>
</dbReference>